<evidence type="ECO:0000313" key="8">
    <source>
        <dbReference type="Proteomes" id="UP000224607"/>
    </source>
</evidence>
<reference evidence="7 8" key="1">
    <citation type="journal article" date="2017" name="Nat. Microbiol.">
        <title>Natural product diversity associated with the nematode symbionts Photorhabdus and Xenorhabdus.</title>
        <authorList>
            <person name="Tobias N.J."/>
            <person name="Wolff H."/>
            <person name="Djahanschiri B."/>
            <person name="Grundmann F."/>
            <person name="Kronenwerth M."/>
            <person name="Shi Y.M."/>
            <person name="Simonyi S."/>
            <person name="Grun P."/>
            <person name="Shapiro-Ilan D."/>
            <person name="Pidot S.J."/>
            <person name="Stinear T.P."/>
            <person name="Ebersberger I."/>
            <person name="Bode H.B."/>
        </authorList>
    </citation>
    <scope>NUCLEOTIDE SEQUENCE [LARGE SCALE GENOMIC DNA]</scope>
    <source>
        <strain evidence="7 8">DSM 17908</strain>
    </source>
</reference>
<evidence type="ECO:0000256" key="2">
    <source>
        <dbReference type="ARBA" id="ARBA00022656"/>
    </source>
</evidence>
<organism evidence="7 8">
    <name type="scientific">Xenorhabdus mauleonii</name>
    <dbReference type="NCBI Taxonomy" id="351675"/>
    <lineage>
        <taxon>Bacteria</taxon>
        <taxon>Pseudomonadati</taxon>
        <taxon>Pseudomonadota</taxon>
        <taxon>Gammaproteobacteria</taxon>
        <taxon>Enterobacterales</taxon>
        <taxon>Morganellaceae</taxon>
        <taxon>Xenorhabdus</taxon>
    </lineage>
</organism>
<proteinExistence type="predicted"/>
<protein>
    <submittedName>
        <fullName evidence="7">ShlA/HecA/FhaA exofamily protein</fullName>
    </submittedName>
</protein>
<dbReference type="Proteomes" id="UP000224607">
    <property type="component" value="Unassembled WGS sequence"/>
</dbReference>
<comment type="subcellular location">
    <subcellularLocation>
        <location evidence="1">Target cell</location>
        <location evidence="1">Target cell cytoplasm</location>
    </subcellularLocation>
</comment>
<feature type="compositionally biased region" description="Polar residues" evidence="5">
    <location>
        <begin position="363"/>
        <end position="389"/>
    </location>
</feature>
<feature type="region of interest" description="Disordered" evidence="5">
    <location>
        <begin position="360"/>
        <end position="389"/>
    </location>
</feature>
<keyword evidence="4" id="KW-0843">Virulence</keyword>
<evidence type="ECO:0000256" key="3">
    <source>
        <dbReference type="ARBA" id="ARBA00022913"/>
    </source>
</evidence>
<evidence type="ECO:0000256" key="1">
    <source>
        <dbReference type="ARBA" id="ARBA00004219"/>
    </source>
</evidence>
<sequence>MDIYNTQEAITATKTATEAMKDPQQQQALKEKAQAQLKKENKEINAKTVADRAYDIAYDRALENQGAAIGGERRQAVTAVVTALQGLAGGDIKAAIASGAAPYLANAVKGLTYGNKTEYSQLTPEEKATNLLAHAILGGVIAEMKGGSATGGAVGAVGGELAASAIAGALYSGKSIEELSPDEKEKVSNLSTLAGGIAAGLATNSTAGGVDGAQTAKNAVENNFLTAKQIDGFAAKAKGCEARGDCQQINQEMRDLSLKQQEEIIAVCASNPAACKEKYGDIPANGLLVRQAIDRVLGADVPSQMKNDMSSLLAQQIEAEGVVSSTEFAHQLISRYGIDKQQAEILAGAALGAVTGGMGNKGSKPSTVATDNKGSNWSAGKGQYSTKDQGTVTTVEHPKGKHDGKSLPYFEIKSLPDIHGKGHITAVKGDAKIPVDKVELYMRGKAAGDLDALKKEYNSLKDLRIQNQREFAKNPENKTNLSILEKKIHNVERSQEMNRVLNDAGLPDTKTNNNMIIGKLLDSAKNVTPENRKTSVVVSGNNGSVRVYATWTILPDGSKRLATVQTGTFK</sequence>
<accession>A0A2G0NLY0</accession>
<feature type="domain" description="VENN motif-containing" evidence="6">
    <location>
        <begin position="177"/>
        <end position="226"/>
    </location>
</feature>
<evidence type="ECO:0000313" key="7">
    <source>
        <dbReference type="EMBL" id="PHM35687.1"/>
    </source>
</evidence>
<evidence type="ECO:0000256" key="5">
    <source>
        <dbReference type="SAM" id="MobiDB-lite"/>
    </source>
</evidence>
<keyword evidence="8" id="KW-1185">Reference proteome</keyword>
<dbReference type="InterPro" id="IPR006914">
    <property type="entry name" value="VENN_dom"/>
</dbReference>
<keyword evidence="2" id="KW-0800">Toxin</keyword>
<evidence type="ECO:0000256" key="4">
    <source>
        <dbReference type="ARBA" id="ARBA00023026"/>
    </source>
</evidence>
<evidence type="ECO:0000259" key="6">
    <source>
        <dbReference type="Pfam" id="PF04829"/>
    </source>
</evidence>
<name>A0A2G0NLY0_9GAMM</name>
<gene>
    <name evidence="7" type="ORF">Xmau_04467</name>
</gene>
<comment type="caution">
    <text evidence="7">The sequence shown here is derived from an EMBL/GenBank/DDBJ whole genome shotgun (WGS) entry which is preliminary data.</text>
</comment>
<dbReference type="EMBL" id="NITY01000037">
    <property type="protein sequence ID" value="PHM35687.1"/>
    <property type="molecule type" value="Genomic_DNA"/>
</dbReference>
<dbReference type="Pfam" id="PF04829">
    <property type="entry name" value="PT-VENN"/>
    <property type="match status" value="1"/>
</dbReference>
<keyword evidence="3" id="KW-1266">Target cell cytoplasm</keyword>
<dbReference type="CDD" id="cd20723">
    <property type="entry name" value="CdiA-CT_Ec-like"/>
    <property type="match status" value="1"/>
</dbReference>